<keyword evidence="8" id="KW-0675">Receptor</keyword>
<dbReference type="Gene3D" id="2.40.170.20">
    <property type="entry name" value="TonB-dependent receptor, beta-barrel domain"/>
    <property type="match status" value="1"/>
</dbReference>
<dbReference type="PANTHER" id="PTHR30069">
    <property type="entry name" value="TONB-DEPENDENT OUTER MEMBRANE RECEPTOR"/>
    <property type="match status" value="1"/>
</dbReference>
<proteinExistence type="predicted"/>
<dbReference type="GO" id="GO:0044718">
    <property type="term" value="P:siderophore transmembrane transport"/>
    <property type="evidence" value="ECO:0007669"/>
    <property type="project" value="TreeGrafter"/>
</dbReference>
<gene>
    <name evidence="8" type="ORF">SAMN02745824_3111</name>
</gene>
<keyword evidence="9" id="KW-1185">Reference proteome</keyword>
<protein>
    <submittedName>
        <fullName evidence="8">Outer membrane receptor proteins, mostly Fe transport</fullName>
    </submittedName>
</protein>
<dbReference type="EMBL" id="FSQW01000002">
    <property type="protein sequence ID" value="SIO14177.1"/>
    <property type="molecule type" value="Genomic_DNA"/>
</dbReference>
<dbReference type="InterPro" id="IPR037066">
    <property type="entry name" value="Plug_dom_sf"/>
</dbReference>
<keyword evidence="7" id="KW-0998">Cell outer membrane</keyword>
<dbReference type="AlphaFoldDB" id="A0A1N6H3B2"/>
<keyword evidence="6" id="KW-0472">Membrane</keyword>
<dbReference type="Gene3D" id="2.170.130.10">
    <property type="entry name" value="TonB-dependent receptor, plug domain"/>
    <property type="match status" value="1"/>
</dbReference>
<evidence type="ECO:0000256" key="7">
    <source>
        <dbReference type="ARBA" id="ARBA00023237"/>
    </source>
</evidence>
<dbReference type="InterPro" id="IPR036942">
    <property type="entry name" value="Beta-barrel_TonB_sf"/>
</dbReference>
<evidence type="ECO:0000256" key="6">
    <source>
        <dbReference type="ARBA" id="ARBA00023136"/>
    </source>
</evidence>
<dbReference type="STRING" id="1123272.SAMN02745824_3111"/>
<organism evidence="8 9">
    <name type="scientific">Parasphingorhabdus marina DSM 22363</name>
    <dbReference type="NCBI Taxonomy" id="1123272"/>
    <lineage>
        <taxon>Bacteria</taxon>
        <taxon>Pseudomonadati</taxon>
        <taxon>Pseudomonadota</taxon>
        <taxon>Alphaproteobacteria</taxon>
        <taxon>Sphingomonadales</taxon>
        <taxon>Sphingomonadaceae</taxon>
        <taxon>Parasphingorhabdus</taxon>
    </lineage>
</organism>
<evidence type="ECO:0000256" key="3">
    <source>
        <dbReference type="ARBA" id="ARBA00022452"/>
    </source>
</evidence>
<keyword evidence="3" id="KW-1134">Transmembrane beta strand</keyword>
<dbReference type="InterPro" id="IPR039426">
    <property type="entry name" value="TonB-dep_rcpt-like"/>
</dbReference>
<evidence type="ECO:0000313" key="8">
    <source>
        <dbReference type="EMBL" id="SIO14177.1"/>
    </source>
</evidence>
<dbReference type="SUPFAM" id="SSF56935">
    <property type="entry name" value="Porins"/>
    <property type="match status" value="1"/>
</dbReference>
<accession>A0A1N6H3B2</accession>
<evidence type="ECO:0000256" key="1">
    <source>
        <dbReference type="ARBA" id="ARBA00004571"/>
    </source>
</evidence>
<dbReference type="Proteomes" id="UP000185192">
    <property type="component" value="Unassembled WGS sequence"/>
</dbReference>
<evidence type="ECO:0000256" key="4">
    <source>
        <dbReference type="ARBA" id="ARBA00022692"/>
    </source>
</evidence>
<sequence length="709" mass="77449">MLVMVAGISPAAAQPVQIAADQIESTRAIPDGDLPATLQPRTENGRQIFPAPLFDRFNPRTALDMVRQVPGFTIDTGDDDERGLGQADENVLINGARIAGKTVDAFTVLRRISADNVIRLEIVDGATLSISGLSGQVLNLVTSTDTGGGVSGNFRWAPRWRRSGNNWLEGEASISKRIGKTDVTFSIENDSFRNGAQGLEDVLDGTGALLFQRDEVARFQGDRPVLSATVARTSAAGAIFNASLTGGLNHFDESVTSLRTEAGQADIIELFTGREREWNAELTADYEFDLSGGRLKLIGLQRLEHSPFRNFFGRTFTDGITPASGSQFNRTIDEGESVLRSEYSWRTEGGTDWGINLEGAYNFLESEAALDGTPVPNANTKVTEYRGELIGSFGRTIGEGLTLQATLGGEYSEISQSGARGQTRSFVRPKGSLSLAWRPEPDLDISLSLERSVGQLDFGDFVASVDLANNANSAGNPGLVPPQTWRGELEANKNLGPWGALTVNIYGEKITDIVDSIPITATTEAQGNLDSATRYGVELTSSILLDPLGWQGARLDFEGEVRKSALDDPLTGISRRINDDRIFFWEVDFRHDVPNSNWAWGFGAEDFRSSDFLRLDQFTSFETRAPFAWIFVEHKDLFGLTVNARLNNILDRGERFTRTAFGRFDTPSGTYAGPDTGFVRGRRDGPLGFVEDRVRTFGLVYRLTVSGSF</sequence>
<dbReference type="GO" id="GO:0015344">
    <property type="term" value="F:siderophore uptake transmembrane transporter activity"/>
    <property type="evidence" value="ECO:0007669"/>
    <property type="project" value="TreeGrafter"/>
</dbReference>
<evidence type="ECO:0000256" key="5">
    <source>
        <dbReference type="ARBA" id="ARBA00022729"/>
    </source>
</evidence>
<reference evidence="9" key="1">
    <citation type="submission" date="2016-11" db="EMBL/GenBank/DDBJ databases">
        <authorList>
            <person name="Varghese N."/>
            <person name="Submissions S."/>
        </authorList>
    </citation>
    <scope>NUCLEOTIDE SEQUENCE [LARGE SCALE GENOMIC DNA]</scope>
    <source>
        <strain evidence="9">DSM 22363</strain>
    </source>
</reference>
<keyword evidence="4" id="KW-0812">Transmembrane</keyword>
<name>A0A1N6H3B2_9SPHN</name>
<keyword evidence="2" id="KW-0813">Transport</keyword>
<evidence type="ECO:0000313" key="9">
    <source>
        <dbReference type="Proteomes" id="UP000185192"/>
    </source>
</evidence>
<evidence type="ECO:0000256" key="2">
    <source>
        <dbReference type="ARBA" id="ARBA00022448"/>
    </source>
</evidence>
<keyword evidence="5" id="KW-0732">Signal</keyword>
<comment type="subcellular location">
    <subcellularLocation>
        <location evidence="1">Cell outer membrane</location>
        <topology evidence="1">Multi-pass membrane protein</topology>
    </subcellularLocation>
</comment>
<dbReference type="PANTHER" id="PTHR30069:SF29">
    <property type="entry name" value="HEMOGLOBIN AND HEMOGLOBIN-HAPTOGLOBIN-BINDING PROTEIN 1-RELATED"/>
    <property type="match status" value="1"/>
</dbReference>
<dbReference type="GO" id="GO:0009279">
    <property type="term" value="C:cell outer membrane"/>
    <property type="evidence" value="ECO:0007669"/>
    <property type="project" value="UniProtKB-SubCell"/>
</dbReference>